<dbReference type="AlphaFoldDB" id="M5FYW7"/>
<feature type="non-terminal residue" evidence="2">
    <location>
        <position position="55"/>
    </location>
</feature>
<accession>M5FYW7</accession>
<dbReference type="Proteomes" id="UP000030653">
    <property type="component" value="Unassembled WGS sequence"/>
</dbReference>
<dbReference type="HOGENOM" id="CLU_3037887_0_0_1"/>
<organism evidence="2 3">
    <name type="scientific">Dacryopinax primogenitus (strain DJM 731)</name>
    <name type="common">Brown rot fungus</name>
    <dbReference type="NCBI Taxonomy" id="1858805"/>
    <lineage>
        <taxon>Eukaryota</taxon>
        <taxon>Fungi</taxon>
        <taxon>Dikarya</taxon>
        <taxon>Basidiomycota</taxon>
        <taxon>Agaricomycotina</taxon>
        <taxon>Dacrymycetes</taxon>
        <taxon>Dacrymycetales</taxon>
        <taxon>Dacrymycetaceae</taxon>
        <taxon>Dacryopinax</taxon>
    </lineage>
</organism>
<reference evidence="2 3" key="1">
    <citation type="journal article" date="2012" name="Science">
        <title>The Paleozoic origin of enzymatic lignin decomposition reconstructed from 31 fungal genomes.</title>
        <authorList>
            <person name="Floudas D."/>
            <person name="Binder M."/>
            <person name="Riley R."/>
            <person name="Barry K."/>
            <person name="Blanchette R.A."/>
            <person name="Henrissat B."/>
            <person name="Martinez A.T."/>
            <person name="Otillar R."/>
            <person name="Spatafora J.W."/>
            <person name="Yadav J.S."/>
            <person name="Aerts A."/>
            <person name="Benoit I."/>
            <person name="Boyd A."/>
            <person name="Carlson A."/>
            <person name="Copeland A."/>
            <person name="Coutinho P.M."/>
            <person name="de Vries R.P."/>
            <person name="Ferreira P."/>
            <person name="Findley K."/>
            <person name="Foster B."/>
            <person name="Gaskell J."/>
            <person name="Glotzer D."/>
            <person name="Gorecki P."/>
            <person name="Heitman J."/>
            <person name="Hesse C."/>
            <person name="Hori C."/>
            <person name="Igarashi K."/>
            <person name="Jurgens J.A."/>
            <person name="Kallen N."/>
            <person name="Kersten P."/>
            <person name="Kohler A."/>
            <person name="Kuees U."/>
            <person name="Kumar T.K.A."/>
            <person name="Kuo A."/>
            <person name="LaButti K."/>
            <person name="Larrondo L.F."/>
            <person name="Lindquist E."/>
            <person name="Ling A."/>
            <person name="Lombard V."/>
            <person name="Lucas S."/>
            <person name="Lundell T."/>
            <person name="Martin R."/>
            <person name="McLaughlin D.J."/>
            <person name="Morgenstern I."/>
            <person name="Morin E."/>
            <person name="Murat C."/>
            <person name="Nagy L.G."/>
            <person name="Nolan M."/>
            <person name="Ohm R.A."/>
            <person name="Patyshakuliyeva A."/>
            <person name="Rokas A."/>
            <person name="Ruiz-Duenas F.J."/>
            <person name="Sabat G."/>
            <person name="Salamov A."/>
            <person name="Samejima M."/>
            <person name="Schmutz J."/>
            <person name="Slot J.C."/>
            <person name="St John F."/>
            <person name="Stenlid J."/>
            <person name="Sun H."/>
            <person name="Sun S."/>
            <person name="Syed K."/>
            <person name="Tsang A."/>
            <person name="Wiebenga A."/>
            <person name="Young D."/>
            <person name="Pisabarro A."/>
            <person name="Eastwood D.C."/>
            <person name="Martin F."/>
            <person name="Cullen D."/>
            <person name="Grigoriev I.V."/>
            <person name="Hibbett D.S."/>
        </authorList>
    </citation>
    <scope>NUCLEOTIDE SEQUENCE [LARGE SCALE GENOMIC DNA]</scope>
    <source>
        <strain evidence="2 3">DJM-731 SS1</strain>
    </source>
</reference>
<keyword evidence="3" id="KW-1185">Reference proteome</keyword>
<evidence type="ECO:0000313" key="3">
    <source>
        <dbReference type="Proteomes" id="UP000030653"/>
    </source>
</evidence>
<dbReference type="GeneID" id="63688058"/>
<name>M5FYW7_DACPD</name>
<feature type="compositionally biased region" description="Pro residues" evidence="1">
    <location>
        <begin position="46"/>
        <end position="55"/>
    </location>
</feature>
<sequence>MPETNGFSHQHEDSLSQPEGTQNPTPSVVVSPPPGTPPRSVRFNVPPTPPTPLSS</sequence>
<dbReference type="EMBL" id="JH795865">
    <property type="protein sequence ID" value="EJU01095.1"/>
    <property type="molecule type" value="Genomic_DNA"/>
</dbReference>
<proteinExistence type="predicted"/>
<evidence type="ECO:0000256" key="1">
    <source>
        <dbReference type="SAM" id="MobiDB-lite"/>
    </source>
</evidence>
<dbReference type="RefSeq" id="XP_040627992.1">
    <property type="nucleotide sequence ID" value="XM_040772996.1"/>
</dbReference>
<feature type="region of interest" description="Disordered" evidence="1">
    <location>
        <begin position="1"/>
        <end position="55"/>
    </location>
</feature>
<evidence type="ECO:0000313" key="2">
    <source>
        <dbReference type="EMBL" id="EJU01095.1"/>
    </source>
</evidence>
<gene>
    <name evidence="2" type="ORF">DACRYDRAFT_22882</name>
</gene>
<protein>
    <submittedName>
        <fullName evidence="2">Uncharacterized protein</fullName>
    </submittedName>
</protein>